<proteinExistence type="predicted"/>
<gene>
    <name evidence="2" type="ORF">RJT34_23747</name>
</gene>
<accession>A0AAN9IL45</accession>
<comment type="caution">
    <text evidence="2">The sequence shown here is derived from an EMBL/GenBank/DDBJ whole genome shotgun (WGS) entry which is preliminary data.</text>
</comment>
<dbReference type="EMBL" id="JAYKXN010000006">
    <property type="protein sequence ID" value="KAK7278711.1"/>
    <property type="molecule type" value="Genomic_DNA"/>
</dbReference>
<dbReference type="PANTHER" id="PTHR34569">
    <property type="entry name" value="EXPRESSED PROTEIN"/>
    <property type="match status" value="1"/>
</dbReference>
<evidence type="ECO:0000313" key="2">
    <source>
        <dbReference type="EMBL" id="KAK7278711.1"/>
    </source>
</evidence>
<reference evidence="2 3" key="1">
    <citation type="submission" date="2024-01" db="EMBL/GenBank/DDBJ databases">
        <title>The genomes of 5 underutilized Papilionoideae crops provide insights into root nodulation and disease resistance.</title>
        <authorList>
            <person name="Yuan L."/>
        </authorList>
    </citation>
    <scope>NUCLEOTIDE SEQUENCE [LARGE SCALE GENOMIC DNA]</scope>
    <source>
        <strain evidence="2">LY-2023</strain>
        <tissue evidence="2">Leaf</tissue>
    </source>
</reference>
<protein>
    <submittedName>
        <fullName evidence="2">Uncharacterized protein</fullName>
    </submittedName>
</protein>
<dbReference type="AlphaFoldDB" id="A0AAN9IL45"/>
<dbReference type="Proteomes" id="UP001359559">
    <property type="component" value="Unassembled WGS sequence"/>
</dbReference>
<keyword evidence="3" id="KW-1185">Reference proteome</keyword>
<name>A0AAN9IL45_CLITE</name>
<evidence type="ECO:0000313" key="3">
    <source>
        <dbReference type="Proteomes" id="UP001359559"/>
    </source>
</evidence>
<feature type="region of interest" description="Disordered" evidence="1">
    <location>
        <begin position="1"/>
        <end position="24"/>
    </location>
</feature>
<organism evidence="2 3">
    <name type="scientific">Clitoria ternatea</name>
    <name type="common">Butterfly pea</name>
    <dbReference type="NCBI Taxonomy" id="43366"/>
    <lineage>
        <taxon>Eukaryota</taxon>
        <taxon>Viridiplantae</taxon>
        <taxon>Streptophyta</taxon>
        <taxon>Embryophyta</taxon>
        <taxon>Tracheophyta</taxon>
        <taxon>Spermatophyta</taxon>
        <taxon>Magnoliopsida</taxon>
        <taxon>eudicotyledons</taxon>
        <taxon>Gunneridae</taxon>
        <taxon>Pentapetalae</taxon>
        <taxon>rosids</taxon>
        <taxon>fabids</taxon>
        <taxon>Fabales</taxon>
        <taxon>Fabaceae</taxon>
        <taxon>Papilionoideae</taxon>
        <taxon>50 kb inversion clade</taxon>
        <taxon>NPAAA clade</taxon>
        <taxon>indigoferoid/millettioid clade</taxon>
        <taxon>Phaseoleae</taxon>
        <taxon>Clitoria</taxon>
    </lineage>
</organism>
<dbReference type="PANTHER" id="PTHR34569:SF2">
    <property type="entry name" value="EXPRESSED PROTEIN"/>
    <property type="match status" value="1"/>
</dbReference>
<evidence type="ECO:0000256" key="1">
    <source>
        <dbReference type="SAM" id="MobiDB-lite"/>
    </source>
</evidence>
<sequence>MANSTTTTISLHEPLSPNQNHIVDNFSTAPKKSLLKLDSLSLNSPSYTSLRDVLPFSAAAVNSPTAPSSSSTSSASSAAAAHHISIRNRLVKQAARAYLQPMSASPSGPSGRNFFRRRVNPLATCLSFIVPCFTRIFHAIRARAPIHCFFA</sequence>